<dbReference type="InterPro" id="IPR006162">
    <property type="entry name" value="Ppantetheine_attach_site"/>
</dbReference>
<dbReference type="PROSITE" id="PS50075">
    <property type="entry name" value="CARRIER"/>
    <property type="match status" value="4"/>
</dbReference>
<comment type="cofactor">
    <cofactor evidence="1">
        <name>pantetheine 4'-phosphate</name>
        <dbReference type="ChEBI" id="CHEBI:47942"/>
    </cofactor>
</comment>
<dbReference type="PANTHER" id="PTHR45527">
    <property type="entry name" value="NONRIBOSOMAL PEPTIDE SYNTHETASE"/>
    <property type="match status" value="1"/>
</dbReference>
<dbReference type="InterPro" id="IPR029058">
    <property type="entry name" value="AB_hydrolase_fold"/>
</dbReference>
<feature type="domain" description="Carrier" evidence="5">
    <location>
        <begin position="2100"/>
        <end position="2175"/>
    </location>
</feature>
<dbReference type="RefSeq" id="WP_349541489.1">
    <property type="nucleotide sequence ID" value="NZ_JAOALG010000001.1"/>
</dbReference>
<sequence>MSDTKIAATPDLLTVSKTYVKLPADKRQQFRRQLRERGIRPHKLPIVPFPERGPACPLSHAQERMWFLWRLDPSSAAYNITGAVRLQGVLERRAVKIALERIVARHESLRKHFTEHDGVPMQVTGPTDYGWRELDAEPDAPLAALLERLTSEPFDLERGPLLRVALVRTAADDHVLHVAMHHIVSDGLSIDVFVDEFVTAYRIACGATTDSAGHHGKNEATDVATDAPDIQYGDYATWQREWLDDESLAGQLDYWRKELGGEQPILELPLARTRTGMRSPAGGSVSRSVAPHVVNALRQLSLAGDCTLFMTLLAAYDVLLSRYSGQDDIRVGVPVSGRDRDETERLIGFFVNTLVIRAQMDGVSRFADLLAQVRTRTLDAYARHDVPFARLVQELQPQRSFGHTPLFQTMFNYLGADRGPIRLPGLTVSNITADLQTSRFDLVLSAREQGEGLEVSFTYARDVLDGSTVSRMLDHYVSLLEQVGARGEVHLGELVLEEESPRAALAAHGFEPVGERIVTRALQQPQAPAVHCEGARLDYGELQTWSGRLAQALRTRGVSAETRVGLCVTRGPGLVAALVGVLRSGGAFVPLDPAYPAERLATMLDDAQVGCVLADATTLASCGELFAGREVIDIGTVNTGAEHDTQYDVLPEIVIHPEQLAYVIYTSGSTGRPKGVAVSHVALSRHLDDFIGTYGISHADTQLQSSTVNFDVALHELLPALVQGGQVEMRGPQLWDIETTSRHLKEGGVTFARIPTAYWQQWLRTPPARADLAALRQITVGGEALPGDALAQWQRGPLAHIRLDNLYGPTETTVACMYRRTDAADAQQTVVSIGGPYGSRCVYVLDRFGNEVPVGGLGELCIGGLTLARGYLALPGLSADRFIPDPNVPGARLYRSGDLCRRRADGSIDFLGRLDQQVKLRGFRIELGEIEAALRQVDGVSAAVVALAGAGEARQLVGYVVGSADERTLRRALEARLPGYMVPGAFVRLEALPLMPNGKVDRAALPAPQAGEARERVAPRTVLEGELLAIWAAVLGREPVESLGVTDNFFEVGGHSLLLMQVASRIRQELGREVSLATLFQHPVVESLAAQLESGEVRVVEAIRRREAGSRIPLTWAQERLWFLWNLEPQSAAYTIAGAVRLRGALDVDAVRAALGQLVMRHESLRTRFVEEDGQAWQVVDEVNEASGYGWRMENLAGGSGQASEAKVNALSREPFDLRAGPMLRVTLLGCGHEEWVLHLSMPHIVSDAWSQAILLREFSQLYAQAVSGDTDTTALPALPTLPVQYGDYAQWQRRHLDATALEAQYTYWEQELGGEQPLLELPVDRVRQGAAGSAGAWVERRVEAPLAQALERLSHAAGATRFMTLLAAFGVMLGRYSGQDDIRIGMPVAGRERLETEPLIGFFVNTLVARVTPRGTQPFGEVLAQVKERVLGAHAHAQVPFAKLVERLQPQRSVSHTPLFQAMFDYSAEEGAPVGLPGIEVSTLEGGTGTTQFDLSMQVSGSAEDGGLRIALNYATDILDEGTVQRLLDSYVQVLEQVAAQPEVRIAQIGLQATEDAAHTPRELEHYTFVPVAQRIAQQAARTPQAMAIRCGQQTLSYAQLDRWSDHIAGELQARGVGAEQCVGVCVSRSVGMVAALLGVMKAGAAYLPLDPAFPVERLAYMLDDAQAGCVVTDAACVAQLGEVLDGCERVMLDLADAQGEATRNEATGSEATGHEATRRKASPVRVHPAQLAYVIYTSGSTGRPKGVGVPHEALDRFLASMKGRPGIAADDVWLSVTTLSFDIAALELYLPLIAGARIELAAREDVVDGERFATLLAQSGATILQATPMGWKVLLEGGWQGQAEGRPLKGLCGGEALPRELALRLQARGVALWNMYGPTETTVWSSVCHPEDIARGTGMSVELGEAIEGTPLRLIDLSGAAVPHGGIGELCIGGTNLARGYRGRAALSAERFVPDPFDASGRGGRLYRTGDLCRFDGAGRLVYVGRADQQVKLHGFRIELGEIEAVLGRSAQVRDAAVALRTVAGQTLLVGYVVPLNPQDTAIGEAPLRAQMAQSLPSYMVPQRIVTLAALPLTHNGKLDRNALPLPDAGSDAAHHVEPHTPTERTLAAIWQQVLGVERVSAHDDFFALGGQSLLALRAMAHLRDQLKVALPLQILFAYPVLSELAQAVDRLVVDAQSATVPASGPMVARTPGSTSTPLSPAQERLWFFSRLDPLSPAYNLSGAVKLDGALDQHALRDALAVVVARHESLRTRFVEHDGVAHQQIDVTDYGWSVLDFEDITQDDVDVRLTDTLRALSRMPFSLEDGPLLRVTLIRLGTGRHVLHFVTHHIVSDAWSIKIMIDEFARAYAAICKGQPVGLVALPVQYGDYALWQRDPLQQSALASELAFWRMRLGNEHSALELPFDRAPGVQRSQAGGRISIELAPGVIENVRALCRAHQATPFMVLLAAFNLLLERYSGQHDIRIGVPVAGREHIETQALIGFFVNTLVIRTEMQGLRTVDALLEHVRERVLEAQAHQHVPFTSVVDALAPERSLTQTPLFNVMFNFDQAFDDQTFELPGLRLSPIETSTGTARFDLVLWAREKADGFEVSFTYARDVLDGSTVSRMLDHYVSLLEQVGARGEVHLGELVLKEESPRAALAAHGFEPVGERIVTRALQQPQAPAVHCEGARLDYGELQTWSGRLAQALRTRGVSAETRVGLCVTRGPGLVAALVGVLRSGGAFVPLDPAYPAERLATMLDDAQVGCVLADATTLASCGELFAGREVIDIGTVNTGAEHDTQYDVLPEVVIHPEQLAYVIYTSGSTGRPKGVAVSHVALSRHLDDFIGTYGISHADTQLQSSTVNFDVALHELLPALVQGGQVEMRGPQLWDIETTSRHLKEGGVTFARIPTAYWQQWLRTPPARADLAALRQITVGGEALPGDALAQWQRGPLAHIQLDNLYGPTETTVACMYRRTDAADAQQTVVSIGGPYGSRCVYVLDRFGNEVPVGGLGELCIGGLTLARGYLARPGLSADRFIPDPNVPGARLYRSGDLCRRRADGSIDFLGRLDQQVKLRGFRIELGEIEAALRQVDGVSAAVVALAGAGEARQLVGYVVGTADERTLRRALEARLPGYMVPGAFVRLEALPLMPNGKVDRAALPAPQAGEERERVAPRTGLEGELLAIWAAVLGHDAPGVTDNFFEVGGHSLLLMQVASRIRQELGREVSLATLFQHPVVESLAAQLESGEVRAVEAIGRREAGSRIPLTWAQERLWFLWNLEPQSAAYTIAGAVRLRGALDVDAVRAALGQLVMRHESLRTRFVEEDGQAWQVVDEVNEASGYGWRMENLGNAGTPAESRELEAKVNALSREPFDLRAGPMLRVTLLGCGHEEWVLHLSMPHIVSDAWSQAILLREFSQLYTQAVSGDTDTLPVLPTLPVQYGDYAQWQRRHLDATALEAQYTYWEQELGGEQPLLELPVDRVRQGAAGSAGAWVERRVEAPLAQALERVSHAAGATRFMTLLAAFGVMLGRYSGQDDIRIGMPVAGRERLETEPLIGFFVNTLVARVTPRGTQPFGEVLAQVKERVLGAHAHAQVPFAKLVERLQPQRSVSHTPLFQAMFDYSAEEGAPVGLPGIEVSTLEGGTGTTQFDLSMQVSGSAEDGGLRIALNYATDILDEGTVGRLLDSYVQVLEQVAAQPEVRIAQIGLQATGDAPRELEHYTFVPVAQRIAQQAARTPQAMAIRCGQQTLSYAQLDRWSDHIAGELQARGVGAEQCVGVCVNRSVGMVAALLGVMKAGAAYLPLDPAFPAERLAYMLEDAQAGCVVTDAACVAQLGEVLDGCERVMLDLADAQGEATRNEATGSEATGHEATRRKASPVRVHPAQLAYVIYTSGSTGRPKGVGVPHEALDRFLASMKGRPGIAADDVWLSVTTLSFDIAALELYLPLIAGARIELAAREDVVDGERFATLLAQSGATILQATPMGWKVLLEGGWQGQAEGRPLKGLCGGEALPRELALRLQARGVALWNMYGPTETTVWSSVCHPEDIARGTGMSVELGEAIEGTPLRLIDLSGAAVPHGGIGELCIGGTNLARGYRGRAALSAERFVPDPFDASGRGGRLYRTGDLCRFDGAGRLVYVGRADQQVKLHGFRIELGEIEAVLGRSAQVRDAAVALRTVAGQTLLVGYVVPLNPLNPQDTALQEAPLRAQMAQSLPSYMVPQRIVTLAALPLTHNGKLDRNALPLPDAGSDTAHHVEPHTPTERTLAAIWQQVLGVQRVSAHDDFFALGGDSLRTLQVARLAREAALRGFGIETLFARPRLSDLAAHIDTWAERLSSNIVPMNAPNAPTTVFALHPAYGLIAEYRTLARQLDGIATVYGVQSPLYSDPQWWARDLDALASDYAARVREVQPQGPYRLIGWSLGGLLALEVVAQLEAAGETVEFVGLIDAGMQDNVRHDATRATELLAHRRTVTSEEVAAFWTDADTERQHWRTLLGDVADDPTTLGNVLLAIEQLKALTANWRTRQVKAPLTIWWAGRNVDAPVDAPLIDPRVLEEKTARWRACSSGETVLAGVIDTDHPGIVQHPMLFDSLAARLADRHNDAAVFTGSVNG</sequence>
<dbReference type="CDD" id="cd19531">
    <property type="entry name" value="LCL_NRPS-like"/>
    <property type="match status" value="4"/>
</dbReference>
<reference evidence="6 7" key="1">
    <citation type="journal article" date="2024" name="Chem. Sci.">
        <title>Discovery of a lagriamide polyketide by integrated genome mining, isotopic labeling, and untargeted metabolomics.</title>
        <authorList>
            <person name="Fergusson C.H."/>
            <person name="Saulog J."/>
            <person name="Paulo B.S."/>
            <person name="Wilson D.M."/>
            <person name="Liu D.Y."/>
            <person name="Morehouse N.J."/>
            <person name="Waterworth S."/>
            <person name="Barkei J."/>
            <person name="Gray C.A."/>
            <person name="Kwan J.C."/>
            <person name="Eustaquio A.S."/>
            <person name="Linington R.G."/>
        </authorList>
    </citation>
    <scope>NUCLEOTIDE SEQUENCE [LARGE SCALE GENOMIC DNA]</scope>
    <source>
        <strain evidence="6 7">RL17-338-BIF-B</strain>
    </source>
</reference>
<accession>A0ABV1LHN7</accession>
<dbReference type="InterPro" id="IPR023213">
    <property type="entry name" value="CAT-like_dom_sf"/>
</dbReference>
<keyword evidence="2" id="KW-0596">Phosphopantetheine</keyword>
<feature type="domain" description="Carrier" evidence="5">
    <location>
        <begin position="4236"/>
        <end position="4311"/>
    </location>
</feature>
<dbReference type="InterPro" id="IPR020806">
    <property type="entry name" value="PKS_PP-bd"/>
</dbReference>
<feature type="region of interest" description="Disordered" evidence="4">
    <location>
        <begin position="1703"/>
        <end position="1724"/>
    </location>
</feature>
<dbReference type="InterPro" id="IPR036736">
    <property type="entry name" value="ACP-like_sf"/>
</dbReference>
<dbReference type="Pfam" id="PF00501">
    <property type="entry name" value="AMP-binding"/>
    <property type="match status" value="4"/>
</dbReference>
<dbReference type="NCBIfam" id="NF003417">
    <property type="entry name" value="PRK04813.1"/>
    <property type="match status" value="4"/>
</dbReference>
<gene>
    <name evidence="6" type="ORF">N0A02_05040</name>
</gene>
<keyword evidence="7" id="KW-1185">Reference proteome</keyword>
<feature type="domain" description="Carrier" evidence="5">
    <location>
        <begin position="3155"/>
        <end position="3230"/>
    </location>
</feature>
<dbReference type="Pfam" id="PF00668">
    <property type="entry name" value="Condensation"/>
    <property type="match status" value="4"/>
</dbReference>
<dbReference type="Gene3D" id="3.30.300.30">
    <property type="match status" value="4"/>
</dbReference>
<evidence type="ECO:0000256" key="4">
    <source>
        <dbReference type="SAM" id="MobiDB-lite"/>
    </source>
</evidence>
<proteinExistence type="predicted"/>
<dbReference type="InterPro" id="IPR020845">
    <property type="entry name" value="AMP-binding_CS"/>
</dbReference>
<dbReference type="SMART" id="SM00823">
    <property type="entry name" value="PKS_PP"/>
    <property type="match status" value="3"/>
</dbReference>
<dbReference type="EMBL" id="JAOALG010000001">
    <property type="protein sequence ID" value="MEQ5838802.1"/>
    <property type="molecule type" value="Genomic_DNA"/>
</dbReference>
<organism evidence="6 7">
    <name type="scientific">Paraburkholderia acidicola</name>
    <dbReference type="NCBI Taxonomy" id="1912599"/>
    <lineage>
        <taxon>Bacteria</taxon>
        <taxon>Pseudomonadati</taxon>
        <taxon>Pseudomonadota</taxon>
        <taxon>Betaproteobacteria</taxon>
        <taxon>Burkholderiales</taxon>
        <taxon>Burkholderiaceae</taxon>
        <taxon>Paraburkholderia</taxon>
    </lineage>
</organism>
<dbReference type="PANTHER" id="PTHR45527:SF1">
    <property type="entry name" value="FATTY ACID SYNTHASE"/>
    <property type="match status" value="1"/>
</dbReference>
<dbReference type="Pfam" id="PF00550">
    <property type="entry name" value="PP-binding"/>
    <property type="match status" value="4"/>
</dbReference>
<evidence type="ECO:0000256" key="1">
    <source>
        <dbReference type="ARBA" id="ARBA00001957"/>
    </source>
</evidence>
<dbReference type="Pfam" id="PF00975">
    <property type="entry name" value="Thioesterase"/>
    <property type="match status" value="1"/>
</dbReference>
<name>A0ABV1LHN7_9BURK</name>
<dbReference type="PROSITE" id="PS00455">
    <property type="entry name" value="AMP_BINDING"/>
    <property type="match status" value="4"/>
</dbReference>
<comment type="caution">
    <text evidence="6">The sequence shown here is derived from an EMBL/GenBank/DDBJ whole genome shotgun (WGS) entry which is preliminary data.</text>
</comment>
<dbReference type="Pfam" id="PF13193">
    <property type="entry name" value="AMP-binding_C"/>
    <property type="match status" value="4"/>
</dbReference>
<dbReference type="Gene3D" id="3.40.50.1820">
    <property type="entry name" value="alpha/beta hydrolase"/>
    <property type="match status" value="1"/>
</dbReference>
<dbReference type="InterPro" id="IPR001242">
    <property type="entry name" value="Condensation_dom"/>
</dbReference>
<dbReference type="NCBIfam" id="TIGR01733">
    <property type="entry name" value="AA-adenyl-dom"/>
    <property type="match status" value="4"/>
</dbReference>
<protein>
    <submittedName>
        <fullName evidence="6">Amino acid adenylation domain-containing protein</fullName>
    </submittedName>
</protein>
<dbReference type="PROSITE" id="PS00012">
    <property type="entry name" value="PHOSPHOPANTETHEINE"/>
    <property type="match status" value="3"/>
</dbReference>
<evidence type="ECO:0000313" key="6">
    <source>
        <dbReference type="EMBL" id="MEQ5838802.1"/>
    </source>
</evidence>
<dbReference type="InterPro" id="IPR001031">
    <property type="entry name" value="Thioesterase"/>
</dbReference>
<dbReference type="SUPFAM" id="SSF52777">
    <property type="entry name" value="CoA-dependent acyltransferases"/>
    <property type="match status" value="8"/>
</dbReference>
<dbReference type="SUPFAM" id="SSF56801">
    <property type="entry name" value="Acetyl-CoA synthetase-like"/>
    <property type="match status" value="4"/>
</dbReference>
<evidence type="ECO:0000259" key="5">
    <source>
        <dbReference type="PROSITE" id="PS50075"/>
    </source>
</evidence>
<evidence type="ECO:0000313" key="7">
    <source>
        <dbReference type="Proteomes" id="UP001469089"/>
    </source>
</evidence>
<dbReference type="InterPro" id="IPR045851">
    <property type="entry name" value="AMP-bd_C_sf"/>
</dbReference>
<dbReference type="Gene3D" id="3.30.559.10">
    <property type="entry name" value="Chloramphenicol acetyltransferase-like domain"/>
    <property type="match status" value="4"/>
</dbReference>
<dbReference type="SUPFAM" id="SSF53474">
    <property type="entry name" value="alpha/beta-Hydrolases"/>
    <property type="match status" value="1"/>
</dbReference>
<dbReference type="Gene3D" id="2.30.38.10">
    <property type="entry name" value="Luciferase, Domain 3"/>
    <property type="match status" value="4"/>
</dbReference>
<dbReference type="InterPro" id="IPR009081">
    <property type="entry name" value="PP-bd_ACP"/>
</dbReference>
<dbReference type="Proteomes" id="UP001469089">
    <property type="component" value="Unassembled WGS sequence"/>
</dbReference>
<dbReference type="CDD" id="cd05930">
    <property type="entry name" value="A_NRPS"/>
    <property type="match status" value="2"/>
</dbReference>
<dbReference type="InterPro" id="IPR025110">
    <property type="entry name" value="AMP-bd_C"/>
</dbReference>
<dbReference type="Gene3D" id="1.10.1200.10">
    <property type="entry name" value="ACP-like"/>
    <property type="match status" value="4"/>
</dbReference>
<evidence type="ECO:0000256" key="3">
    <source>
        <dbReference type="ARBA" id="ARBA00022553"/>
    </source>
</evidence>
<dbReference type="Gene3D" id="3.30.559.30">
    <property type="entry name" value="Nonribosomal peptide synthetase, condensation domain"/>
    <property type="match status" value="4"/>
</dbReference>
<feature type="region of interest" description="Disordered" evidence="4">
    <location>
        <begin position="3836"/>
        <end position="3857"/>
    </location>
</feature>
<dbReference type="InterPro" id="IPR000873">
    <property type="entry name" value="AMP-dep_synth/lig_dom"/>
</dbReference>
<dbReference type="SUPFAM" id="SSF47336">
    <property type="entry name" value="ACP-like"/>
    <property type="match status" value="4"/>
</dbReference>
<dbReference type="InterPro" id="IPR010071">
    <property type="entry name" value="AA_adenyl_dom"/>
</dbReference>
<feature type="domain" description="Carrier" evidence="5">
    <location>
        <begin position="1018"/>
        <end position="1096"/>
    </location>
</feature>
<keyword evidence="3" id="KW-0597">Phosphoprotein</keyword>
<evidence type="ECO:0000256" key="2">
    <source>
        <dbReference type="ARBA" id="ARBA00022450"/>
    </source>
</evidence>
<dbReference type="Gene3D" id="3.40.50.980">
    <property type="match status" value="8"/>
</dbReference>